<proteinExistence type="predicted"/>
<keyword evidence="8" id="KW-0902">Two-component regulatory system</keyword>
<dbReference type="CDD" id="cd16917">
    <property type="entry name" value="HATPase_UhpB-NarQ-NarX-like"/>
    <property type="match status" value="1"/>
</dbReference>
<dbReference type="InterPro" id="IPR050482">
    <property type="entry name" value="Sensor_HK_TwoCompSys"/>
</dbReference>
<dbReference type="EC" id="2.7.13.3" evidence="2"/>
<dbReference type="SUPFAM" id="SSF55874">
    <property type="entry name" value="ATPase domain of HSP90 chaperone/DNA topoisomerase II/histidine kinase"/>
    <property type="match status" value="1"/>
</dbReference>
<feature type="transmembrane region" description="Helical" evidence="9">
    <location>
        <begin position="81"/>
        <end position="97"/>
    </location>
</feature>
<keyword evidence="6 13" id="KW-0418">Kinase</keyword>
<evidence type="ECO:0000256" key="6">
    <source>
        <dbReference type="ARBA" id="ARBA00022777"/>
    </source>
</evidence>
<evidence type="ECO:0000256" key="7">
    <source>
        <dbReference type="ARBA" id="ARBA00022840"/>
    </source>
</evidence>
<evidence type="ECO:0000259" key="10">
    <source>
        <dbReference type="Pfam" id="PF02518"/>
    </source>
</evidence>
<protein>
    <recommendedName>
        <fullName evidence="2">histidine kinase</fullName>
        <ecNumber evidence="2">2.7.13.3</ecNumber>
    </recommendedName>
</protein>
<feature type="transmembrane region" description="Helical" evidence="9">
    <location>
        <begin position="166"/>
        <end position="188"/>
    </location>
</feature>
<keyword evidence="3" id="KW-0597">Phosphoprotein</keyword>
<dbReference type="Gene3D" id="3.30.565.10">
    <property type="entry name" value="Histidine kinase-like ATPase, C-terminal domain"/>
    <property type="match status" value="1"/>
</dbReference>
<organism evidence="13 14">
    <name type="scientific">Homoserinibacter gongjuensis</name>
    <dbReference type="NCBI Taxonomy" id="1162968"/>
    <lineage>
        <taxon>Bacteria</taxon>
        <taxon>Bacillati</taxon>
        <taxon>Actinomycetota</taxon>
        <taxon>Actinomycetes</taxon>
        <taxon>Micrococcales</taxon>
        <taxon>Microbacteriaceae</taxon>
        <taxon>Homoserinibacter</taxon>
    </lineage>
</organism>
<sequence length="425" mass="45654">MRVTTAASNQPTPVWVRPAPTRREGRIDLAIAIGLYVAAVLSQQLYRVAGIFSEPADAVPTFALLALAILPLAVRRTHPVIAAIAVSVGFIACGSLQVPELLILNISLFTALYSVGAWVSRRGLAIGVRAAIVLTMAVWLLVSIFQAATDPDSFDDFSRAGAFSPLLAYMLIQVLINLLYFAAAWWFGDRAFTSARQRWELEQRTAELEQERERTAAQAVALDRVRIARELHDAVAHHVSVIGIQAGAARTVLTSDAGAASEALQTIERASRDAIHELHDLLTTLRDSDEPEDSVRGLDRVPELVAASVDAGLPTSYRVIGEAVRVPSVASVNLYRIAQEALTNVRKHGGPDATADVRVRYGGDHVELEVANSGGIAVHRMPGGLGQLGMRERVAASGGTLELGPRSRGGYLVRARIPLPEEVPA</sequence>
<evidence type="ECO:0000259" key="11">
    <source>
        <dbReference type="Pfam" id="PF07730"/>
    </source>
</evidence>
<evidence type="ECO:0000256" key="4">
    <source>
        <dbReference type="ARBA" id="ARBA00022679"/>
    </source>
</evidence>
<dbReference type="GO" id="GO:0016301">
    <property type="term" value="F:kinase activity"/>
    <property type="evidence" value="ECO:0007669"/>
    <property type="project" value="UniProtKB-KW"/>
</dbReference>
<dbReference type="EMBL" id="BSVA01000001">
    <property type="protein sequence ID" value="GMA90594.1"/>
    <property type="molecule type" value="Genomic_DNA"/>
</dbReference>
<evidence type="ECO:0000313" key="13">
    <source>
        <dbReference type="EMBL" id="GMA90594.1"/>
    </source>
</evidence>
<dbReference type="Pfam" id="PF23539">
    <property type="entry name" value="DUF7134"/>
    <property type="match status" value="1"/>
</dbReference>
<feature type="transmembrane region" description="Helical" evidence="9">
    <location>
        <begin position="27"/>
        <end position="46"/>
    </location>
</feature>
<keyword evidence="4" id="KW-0808">Transferase</keyword>
<feature type="transmembrane region" description="Helical" evidence="9">
    <location>
        <begin position="58"/>
        <end position="74"/>
    </location>
</feature>
<keyword evidence="9" id="KW-0812">Transmembrane</keyword>
<feature type="domain" description="Histidine kinase/HSP90-like ATPase" evidence="10">
    <location>
        <begin position="332"/>
        <end position="420"/>
    </location>
</feature>
<evidence type="ECO:0000256" key="3">
    <source>
        <dbReference type="ARBA" id="ARBA00022553"/>
    </source>
</evidence>
<comment type="catalytic activity">
    <reaction evidence="1">
        <text>ATP + protein L-histidine = ADP + protein N-phospho-L-histidine.</text>
        <dbReference type="EC" id="2.7.13.3"/>
    </reaction>
</comment>
<feature type="transmembrane region" description="Helical" evidence="9">
    <location>
        <begin position="103"/>
        <end position="119"/>
    </location>
</feature>
<dbReference type="Gene3D" id="1.20.5.1930">
    <property type="match status" value="1"/>
</dbReference>
<feature type="domain" description="Signal transduction histidine kinase subgroup 3 dimerisation and phosphoacceptor" evidence="11">
    <location>
        <begin position="224"/>
        <end position="289"/>
    </location>
</feature>
<evidence type="ECO:0000313" key="14">
    <source>
        <dbReference type="Proteomes" id="UP001157069"/>
    </source>
</evidence>
<keyword evidence="5" id="KW-0547">Nucleotide-binding</keyword>
<feature type="transmembrane region" description="Helical" evidence="9">
    <location>
        <begin position="126"/>
        <end position="146"/>
    </location>
</feature>
<keyword evidence="7" id="KW-0067">ATP-binding</keyword>
<dbReference type="InterPro" id="IPR011712">
    <property type="entry name" value="Sig_transdc_His_kin_sub3_dim/P"/>
</dbReference>
<evidence type="ECO:0000256" key="1">
    <source>
        <dbReference type="ARBA" id="ARBA00000085"/>
    </source>
</evidence>
<evidence type="ECO:0000256" key="5">
    <source>
        <dbReference type="ARBA" id="ARBA00022741"/>
    </source>
</evidence>
<dbReference type="InterPro" id="IPR036890">
    <property type="entry name" value="HATPase_C_sf"/>
</dbReference>
<dbReference type="Pfam" id="PF02518">
    <property type="entry name" value="HATPase_c"/>
    <property type="match status" value="1"/>
</dbReference>
<dbReference type="PANTHER" id="PTHR24421:SF10">
    <property type="entry name" value="NITRATE_NITRITE SENSOR PROTEIN NARQ"/>
    <property type="match status" value="1"/>
</dbReference>
<evidence type="ECO:0000256" key="9">
    <source>
        <dbReference type="SAM" id="Phobius"/>
    </source>
</evidence>
<dbReference type="InterPro" id="IPR003594">
    <property type="entry name" value="HATPase_dom"/>
</dbReference>
<dbReference type="Proteomes" id="UP001157069">
    <property type="component" value="Unassembled WGS sequence"/>
</dbReference>
<keyword evidence="9" id="KW-0472">Membrane</keyword>
<name>A0ABQ6JTF6_9MICO</name>
<gene>
    <name evidence="13" type="ORF">GCM10025869_11230</name>
</gene>
<evidence type="ECO:0000259" key="12">
    <source>
        <dbReference type="Pfam" id="PF23539"/>
    </source>
</evidence>
<reference evidence="14" key="1">
    <citation type="journal article" date="2019" name="Int. J. Syst. Evol. Microbiol.">
        <title>The Global Catalogue of Microorganisms (GCM) 10K type strain sequencing project: providing services to taxonomists for standard genome sequencing and annotation.</title>
        <authorList>
            <consortium name="The Broad Institute Genomics Platform"/>
            <consortium name="The Broad Institute Genome Sequencing Center for Infectious Disease"/>
            <person name="Wu L."/>
            <person name="Ma J."/>
        </authorList>
    </citation>
    <scope>NUCLEOTIDE SEQUENCE [LARGE SCALE GENOMIC DNA]</scope>
    <source>
        <strain evidence="14">NBRC 108755</strain>
    </source>
</reference>
<dbReference type="InterPro" id="IPR055558">
    <property type="entry name" value="DUF7134"/>
</dbReference>
<evidence type="ECO:0000256" key="2">
    <source>
        <dbReference type="ARBA" id="ARBA00012438"/>
    </source>
</evidence>
<feature type="domain" description="DUF7134" evidence="12">
    <location>
        <begin position="22"/>
        <end position="190"/>
    </location>
</feature>
<evidence type="ECO:0000256" key="8">
    <source>
        <dbReference type="ARBA" id="ARBA00023012"/>
    </source>
</evidence>
<dbReference type="PANTHER" id="PTHR24421">
    <property type="entry name" value="NITRATE/NITRITE SENSOR PROTEIN NARX-RELATED"/>
    <property type="match status" value="1"/>
</dbReference>
<keyword evidence="14" id="KW-1185">Reference proteome</keyword>
<keyword evidence="9" id="KW-1133">Transmembrane helix</keyword>
<comment type="caution">
    <text evidence="13">The sequence shown here is derived from an EMBL/GenBank/DDBJ whole genome shotgun (WGS) entry which is preliminary data.</text>
</comment>
<accession>A0ABQ6JTF6</accession>
<dbReference type="Pfam" id="PF07730">
    <property type="entry name" value="HisKA_3"/>
    <property type="match status" value="1"/>
</dbReference>